<dbReference type="GO" id="GO:0005509">
    <property type="term" value="F:calcium ion binding"/>
    <property type="evidence" value="ECO:0007669"/>
    <property type="project" value="InterPro"/>
</dbReference>
<comment type="similarity">
    <text evidence="2">Belongs to the MscS (TC 1.A.23) family.</text>
</comment>
<dbReference type="InterPro" id="IPR016688">
    <property type="entry name" value="MscS-like_plants/fungi"/>
</dbReference>
<dbReference type="InterPro" id="IPR010920">
    <property type="entry name" value="LSM_dom_sf"/>
</dbReference>
<dbReference type="InterPro" id="IPR011992">
    <property type="entry name" value="EF-hand-dom_pair"/>
</dbReference>
<keyword evidence="4" id="KW-0106">Calcium</keyword>
<evidence type="ECO:0000259" key="8">
    <source>
        <dbReference type="PROSITE" id="PS50222"/>
    </source>
</evidence>
<dbReference type="InParanoid" id="A0A2P6NYM5"/>
<comment type="subcellular location">
    <subcellularLocation>
        <location evidence="1">Membrane</location>
        <topology evidence="1">Multi-pass membrane protein</topology>
    </subcellularLocation>
</comment>
<dbReference type="PANTHER" id="PTHR31618">
    <property type="entry name" value="MECHANOSENSITIVE ION CHANNEL PROTEIN 5"/>
    <property type="match status" value="1"/>
</dbReference>
<feature type="transmembrane region" description="Helical" evidence="7">
    <location>
        <begin position="65"/>
        <end position="85"/>
    </location>
</feature>
<name>A0A2P6NYM5_9EUKA</name>
<keyword evidence="5 7" id="KW-1133">Transmembrane helix</keyword>
<comment type="caution">
    <text evidence="9">The sequence shown here is derived from an EMBL/GenBank/DDBJ whole genome shotgun (WGS) entry which is preliminary data.</text>
</comment>
<dbReference type="InterPro" id="IPR023408">
    <property type="entry name" value="MscS_beta-dom_sf"/>
</dbReference>
<dbReference type="Pfam" id="PF00924">
    <property type="entry name" value="MS_channel_2nd"/>
    <property type="match status" value="1"/>
</dbReference>
<dbReference type="GO" id="GO:0008381">
    <property type="term" value="F:mechanosensitive monoatomic ion channel activity"/>
    <property type="evidence" value="ECO:0007669"/>
    <property type="project" value="TreeGrafter"/>
</dbReference>
<feature type="transmembrane region" description="Helical" evidence="7">
    <location>
        <begin position="357"/>
        <end position="375"/>
    </location>
</feature>
<evidence type="ECO:0000256" key="2">
    <source>
        <dbReference type="ARBA" id="ARBA00008017"/>
    </source>
</evidence>
<evidence type="ECO:0000256" key="3">
    <source>
        <dbReference type="ARBA" id="ARBA00022692"/>
    </source>
</evidence>
<dbReference type="SMART" id="SM00054">
    <property type="entry name" value="EFh"/>
    <property type="match status" value="1"/>
</dbReference>
<gene>
    <name evidence="9" type="ORF">PROFUN_02341</name>
</gene>
<keyword evidence="6 7" id="KW-0472">Membrane</keyword>
<evidence type="ECO:0000313" key="9">
    <source>
        <dbReference type="EMBL" id="PRP89063.1"/>
    </source>
</evidence>
<sequence length="580" mass="67285">MMNSPNINESTRLMDRGRAPAGSVLIEDDEVREKIKNDGLDAVEVESHEHTSKTSFRYYGQKPKVLGFLITITIILSLAFAITGGALYKYDYEAKYEDTVELWRYFFWALALTLSFTVIAMVISLIFYILHNLFYYTIASYFLSGMQFPITLFSWSILHYFIYCMFVCTDNHGAPNSKRGTIDNIMKALLILGCTFLVMKVFTKAVIAYMQDEDFWPQLRDYIFKEKVFDRIILDEQRGIATLKNIFKRKPSPLASVMSNADTNKEAHMDRAVKISKMVFLRLDLDREGDVSFQEVRPYFDSHHEAKRAFHIFDKDGNGSINYEELVKTVVEIFRDRKELFMILEDRESVADILSRVFMVLYVIIMAVATAFTIYPDTAKAALVPIGTSALALAFIFGNSLKTVWESMLFIFVIKPFSVGDRVTIKDHPTMKVFRMSLFTTVFYGMDGRQFIIPNSFLFTNVITQYKRSRDIAASFKLQVSHDTINGEKFKQFTKRVKEWMNQDQANWNLSKFQCFISDYEETHKFIIEVWAELKGVTWNDMPKFRAPRTRLFLAIQDICHQLGIAFNTAPLTINRKKMD</sequence>
<organism evidence="9 10">
    <name type="scientific">Planoprotostelium fungivorum</name>
    <dbReference type="NCBI Taxonomy" id="1890364"/>
    <lineage>
        <taxon>Eukaryota</taxon>
        <taxon>Amoebozoa</taxon>
        <taxon>Evosea</taxon>
        <taxon>Variosea</taxon>
        <taxon>Cavosteliida</taxon>
        <taxon>Cavosteliaceae</taxon>
        <taxon>Planoprotostelium</taxon>
    </lineage>
</organism>
<keyword evidence="10" id="KW-1185">Reference proteome</keyword>
<dbReference type="Gene3D" id="2.30.30.60">
    <property type="match status" value="1"/>
</dbReference>
<evidence type="ECO:0000256" key="6">
    <source>
        <dbReference type="ARBA" id="ARBA00023136"/>
    </source>
</evidence>
<evidence type="ECO:0000256" key="5">
    <source>
        <dbReference type="ARBA" id="ARBA00022989"/>
    </source>
</evidence>
<dbReference type="AlphaFoldDB" id="A0A2P6NYM5"/>
<dbReference type="Proteomes" id="UP000241769">
    <property type="component" value="Unassembled WGS sequence"/>
</dbReference>
<evidence type="ECO:0000313" key="10">
    <source>
        <dbReference type="Proteomes" id="UP000241769"/>
    </source>
</evidence>
<dbReference type="Pfam" id="PF00036">
    <property type="entry name" value="EF-hand_1"/>
    <property type="match status" value="1"/>
</dbReference>
<evidence type="ECO:0000256" key="1">
    <source>
        <dbReference type="ARBA" id="ARBA00004141"/>
    </source>
</evidence>
<proteinExistence type="inferred from homology"/>
<accession>A0A2P6NYM5</accession>
<dbReference type="OrthoDB" id="544685at2759"/>
<feature type="transmembrane region" description="Helical" evidence="7">
    <location>
        <begin position="188"/>
        <end position="210"/>
    </location>
</feature>
<feature type="transmembrane region" description="Helical" evidence="7">
    <location>
        <begin position="105"/>
        <end position="130"/>
    </location>
</feature>
<dbReference type="GO" id="GO:0006820">
    <property type="term" value="P:monoatomic anion transport"/>
    <property type="evidence" value="ECO:0007669"/>
    <property type="project" value="TreeGrafter"/>
</dbReference>
<evidence type="ECO:0000256" key="4">
    <source>
        <dbReference type="ARBA" id="ARBA00022837"/>
    </source>
</evidence>
<feature type="transmembrane region" description="Helical" evidence="7">
    <location>
        <begin position="381"/>
        <end position="401"/>
    </location>
</feature>
<keyword evidence="3 7" id="KW-0812">Transmembrane</keyword>
<dbReference type="FunCoup" id="A0A2P6NYM5">
    <property type="interactions" value="15"/>
</dbReference>
<dbReference type="PANTHER" id="PTHR31618:SF1">
    <property type="entry name" value="EF-HAND DOMAIN-CONTAINING PROTEIN"/>
    <property type="match status" value="1"/>
</dbReference>
<dbReference type="InterPro" id="IPR018247">
    <property type="entry name" value="EF_Hand_1_Ca_BS"/>
</dbReference>
<dbReference type="PROSITE" id="PS00018">
    <property type="entry name" value="EF_HAND_1"/>
    <property type="match status" value="1"/>
</dbReference>
<dbReference type="Gene3D" id="1.10.238.10">
    <property type="entry name" value="EF-hand"/>
    <property type="match status" value="1"/>
</dbReference>
<reference evidence="9 10" key="1">
    <citation type="journal article" date="2018" name="Genome Biol. Evol.">
        <title>Multiple Roots of Fruiting Body Formation in Amoebozoa.</title>
        <authorList>
            <person name="Hillmann F."/>
            <person name="Forbes G."/>
            <person name="Novohradska S."/>
            <person name="Ferling I."/>
            <person name="Riege K."/>
            <person name="Groth M."/>
            <person name="Westermann M."/>
            <person name="Marz M."/>
            <person name="Spaller T."/>
            <person name="Winckler T."/>
            <person name="Schaap P."/>
            <person name="Glockner G."/>
        </authorList>
    </citation>
    <scope>NUCLEOTIDE SEQUENCE [LARGE SCALE GENOMIC DNA]</scope>
    <source>
        <strain evidence="9 10">Jena</strain>
    </source>
</reference>
<dbReference type="EMBL" id="MDYQ01000006">
    <property type="protein sequence ID" value="PRP89063.1"/>
    <property type="molecule type" value="Genomic_DNA"/>
</dbReference>
<feature type="transmembrane region" description="Helical" evidence="7">
    <location>
        <begin position="150"/>
        <end position="168"/>
    </location>
</feature>
<dbReference type="SUPFAM" id="SSF47473">
    <property type="entry name" value="EF-hand"/>
    <property type="match status" value="1"/>
</dbReference>
<dbReference type="STRING" id="1890364.A0A2P6NYM5"/>
<protein>
    <recommendedName>
        <fullName evidence="8">EF-hand domain-containing protein</fullName>
    </recommendedName>
</protein>
<dbReference type="GO" id="GO:0005886">
    <property type="term" value="C:plasma membrane"/>
    <property type="evidence" value="ECO:0007669"/>
    <property type="project" value="TreeGrafter"/>
</dbReference>
<evidence type="ECO:0000256" key="7">
    <source>
        <dbReference type="SAM" id="Phobius"/>
    </source>
</evidence>
<dbReference type="InterPro" id="IPR006685">
    <property type="entry name" value="MscS_channel_2nd"/>
</dbReference>
<dbReference type="InterPro" id="IPR002048">
    <property type="entry name" value="EF_hand_dom"/>
</dbReference>
<feature type="domain" description="EF-hand" evidence="8">
    <location>
        <begin position="301"/>
        <end position="336"/>
    </location>
</feature>
<dbReference type="PROSITE" id="PS50222">
    <property type="entry name" value="EF_HAND_2"/>
    <property type="match status" value="1"/>
</dbReference>
<dbReference type="SUPFAM" id="SSF50182">
    <property type="entry name" value="Sm-like ribonucleoproteins"/>
    <property type="match status" value="1"/>
</dbReference>